<dbReference type="Pfam" id="PF00589">
    <property type="entry name" value="Phage_integrase"/>
    <property type="match status" value="1"/>
</dbReference>
<feature type="domain" description="Core-binding (CB)" evidence="7">
    <location>
        <begin position="122"/>
        <end position="209"/>
    </location>
</feature>
<dbReference type="EMBL" id="PXNN01000017">
    <property type="protein sequence ID" value="PSF06522.1"/>
    <property type="molecule type" value="Genomic_DNA"/>
</dbReference>
<feature type="domain" description="Tyr recombinase" evidence="6">
    <location>
        <begin position="257"/>
        <end position="457"/>
    </location>
</feature>
<dbReference type="SUPFAM" id="SSF56349">
    <property type="entry name" value="DNA breaking-rejoining enzymes"/>
    <property type="match status" value="1"/>
</dbReference>
<keyword evidence="9" id="KW-1185">Reference proteome</keyword>
<dbReference type="Gene3D" id="3.30.160.390">
    <property type="entry name" value="Integrase, DNA-binding domain"/>
    <property type="match status" value="1"/>
</dbReference>
<dbReference type="GO" id="GO:0003677">
    <property type="term" value="F:DNA binding"/>
    <property type="evidence" value="ECO:0007669"/>
    <property type="project" value="UniProtKB-UniRule"/>
</dbReference>
<comment type="caution">
    <text evidence="8">The sequence shown here is derived from an EMBL/GenBank/DDBJ whole genome shotgun (WGS) entry which is preliminary data.</text>
</comment>
<dbReference type="PANTHER" id="PTHR30349">
    <property type="entry name" value="PHAGE INTEGRASE-RELATED"/>
    <property type="match status" value="1"/>
</dbReference>
<evidence type="ECO:0000256" key="5">
    <source>
        <dbReference type="PROSITE-ProRule" id="PRU01248"/>
    </source>
</evidence>
<dbReference type="GO" id="GO:0006310">
    <property type="term" value="P:DNA recombination"/>
    <property type="evidence" value="ECO:0007669"/>
    <property type="project" value="UniProtKB-KW"/>
</dbReference>
<keyword evidence="3 5" id="KW-0238">DNA-binding</keyword>
<dbReference type="RefSeq" id="WP_106673153.1">
    <property type="nucleotide sequence ID" value="NZ_BMFE01000002.1"/>
</dbReference>
<keyword evidence="2" id="KW-0229">DNA integration</keyword>
<dbReference type="InterPro" id="IPR010998">
    <property type="entry name" value="Integrase_recombinase_N"/>
</dbReference>
<dbReference type="OrthoDB" id="9057547at2"/>
<dbReference type="PROSITE" id="PS51898">
    <property type="entry name" value="TYR_RECOMBINASE"/>
    <property type="match status" value="1"/>
</dbReference>
<dbReference type="PROSITE" id="PS51900">
    <property type="entry name" value="CB"/>
    <property type="match status" value="1"/>
</dbReference>
<dbReference type="Gene3D" id="1.10.150.130">
    <property type="match status" value="1"/>
</dbReference>
<reference evidence="8 9" key="1">
    <citation type="submission" date="2018-03" db="EMBL/GenBank/DDBJ databases">
        <title>Marinobacter brunus sp. nov., a marine bacterium of Gamma-proteobacteria isolated from the surface seawater of the South China Sea.</title>
        <authorList>
            <person name="Cheng H."/>
            <person name="Wu Y.-H."/>
            <person name="Xamxidin M."/>
            <person name="Xu X.-W."/>
        </authorList>
    </citation>
    <scope>NUCLEOTIDE SEQUENCE [LARGE SCALE GENOMIC DNA]</scope>
    <source>
        <strain evidence="8 9">JCM 30472</strain>
    </source>
</reference>
<gene>
    <name evidence="8" type="ORF">C7H08_15590</name>
</gene>
<dbReference type="InterPro" id="IPR002104">
    <property type="entry name" value="Integrase_catalytic"/>
</dbReference>
<dbReference type="InterPro" id="IPR038488">
    <property type="entry name" value="Integrase_DNA-bd_sf"/>
</dbReference>
<comment type="similarity">
    <text evidence="1">Belongs to the 'phage' integrase family.</text>
</comment>
<evidence type="ECO:0000259" key="7">
    <source>
        <dbReference type="PROSITE" id="PS51900"/>
    </source>
</evidence>
<accession>A0A2T1KAE2</accession>
<keyword evidence="4" id="KW-0233">DNA recombination</keyword>
<evidence type="ECO:0000313" key="8">
    <source>
        <dbReference type="EMBL" id="PSF06522.1"/>
    </source>
</evidence>
<evidence type="ECO:0000256" key="3">
    <source>
        <dbReference type="ARBA" id="ARBA00023125"/>
    </source>
</evidence>
<evidence type="ECO:0000256" key="4">
    <source>
        <dbReference type="ARBA" id="ARBA00023172"/>
    </source>
</evidence>
<sequence length="475" mass="54297">MAGKITQTSITDARMKSHLTDDRVPLRSELSCEKIHGLFLMKGKTGGTWYFRYWDSSGKKQVYKIGNIKTAKLSQAGDDPRNLARLEAVSRAIKIRAQIEDGIYPHTVKEEKKQAARRKDEELKQSAESTLGKYLDGPFTAAQKRKKGEGRGTINIIRSNFEKLLDRPLDSIKAGDIREWQNSREEEGRAYSTIKRAFGALRTLMNCAVADGVIDAPPFDAKALQHQRAEDKAAEIARRDEDARKKRRMLTEGETEALWRGLTMYDKDRRIKRENSRNHGKGYLSTFDGVRFVDWFEPAVLLAYYTGMRPGDLYALRWPNVIFADVGDSRLRFLPEKTQHHPDPAQVDIMLHPDAEETLRAWWEQQGKPDSGYVFTERAGQRLGRQAHDGKWTKVKTFGGMPDELEFYCFRHNFISTLLDRGQSMKLIAEAVGHKSTAMIERNYGHVLPARKDEAIMLMGSRKKSVEKDSDRKSL</sequence>
<dbReference type="InterPro" id="IPR050090">
    <property type="entry name" value="Tyrosine_recombinase_XerCD"/>
</dbReference>
<dbReference type="Gene3D" id="1.10.443.10">
    <property type="entry name" value="Intergrase catalytic core"/>
    <property type="match status" value="1"/>
</dbReference>
<dbReference type="InterPro" id="IPR044068">
    <property type="entry name" value="CB"/>
</dbReference>
<evidence type="ECO:0000259" key="6">
    <source>
        <dbReference type="PROSITE" id="PS51898"/>
    </source>
</evidence>
<dbReference type="Proteomes" id="UP000238385">
    <property type="component" value="Unassembled WGS sequence"/>
</dbReference>
<dbReference type="PANTHER" id="PTHR30349:SF41">
    <property type="entry name" value="INTEGRASE_RECOMBINASE PROTEIN MJ0367-RELATED"/>
    <property type="match status" value="1"/>
</dbReference>
<dbReference type="InterPro" id="IPR011010">
    <property type="entry name" value="DNA_brk_join_enz"/>
</dbReference>
<dbReference type="AlphaFoldDB" id="A0A2T1KAE2"/>
<organism evidence="8 9">
    <name type="scientific">Marinobacter halophilus</name>
    <dbReference type="NCBI Taxonomy" id="1323740"/>
    <lineage>
        <taxon>Bacteria</taxon>
        <taxon>Pseudomonadati</taxon>
        <taxon>Pseudomonadota</taxon>
        <taxon>Gammaproteobacteria</taxon>
        <taxon>Pseudomonadales</taxon>
        <taxon>Marinobacteraceae</taxon>
        <taxon>Marinobacter</taxon>
    </lineage>
</organism>
<evidence type="ECO:0000256" key="1">
    <source>
        <dbReference type="ARBA" id="ARBA00008857"/>
    </source>
</evidence>
<proteinExistence type="inferred from homology"/>
<protein>
    <submittedName>
        <fullName evidence="8">Integrase</fullName>
    </submittedName>
</protein>
<dbReference type="InterPro" id="IPR013762">
    <property type="entry name" value="Integrase-like_cat_sf"/>
</dbReference>
<dbReference type="GO" id="GO:0015074">
    <property type="term" value="P:DNA integration"/>
    <property type="evidence" value="ECO:0007669"/>
    <property type="project" value="UniProtKB-KW"/>
</dbReference>
<evidence type="ECO:0000256" key="2">
    <source>
        <dbReference type="ARBA" id="ARBA00022908"/>
    </source>
</evidence>
<name>A0A2T1KAE2_9GAMM</name>
<evidence type="ECO:0000313" key="9">
    <source>
        <dbReference type="Proteomes" id="UP000238385"/>
    </source>
</evidence>